<feature type="domain" description="Carrier" evidence="10">
    <location>
        <begin position="2728"/>
        <end position="2803"/>
    </location>
</feature>
<keyword evidence="9" id="KW-0472">Membrane</keyword>
<dbReference type="InterPro" id="IPR023213">
    <property type="entry name" value="CAT-like_dom_sf"/>
</dbReference>
<accession>A0A1Y0IW46</accession>
<dbReference type="GO" id="GO:0006631">
    <property type="term" value="P:fatty acid metabolic process"/>
    <property type="evidence" value="ECO:0007669"/>
    <property type="project" value="UniProtKB-KW"/>
</dbReference>
<dbReference type="Pfam" id="PF23024">
    <property type="entry name" value="AMP-dom_DIP2-like"/>
    <property type="match status" value="1"/>
</dbReference>
<dbReference type="InterPro" id="IPR001242">
    <property type="entry name" value="Condensation_dom"/>
</dbReference>
<dbReference type="InterPro" id="IPR042099">
    <property type="entry name" value="ANL_N_sf"/>
</dbReference>
<dbReference type="GO" id="GO:0044550">
    <property type="term" value="P:secondary metabolite biosynthetic process"/>
    <property type="evidence" value="ECO:0007669"/>
    <property type="project" value="UniProtKB-ARBA"/>
</dbReference>
<dbReference type="GO" id="GO:0017000">
    <property type="term" value="P:antibiotic biosynthetic process"/>
    <property type="evidence" value="ECO:0007669"/>
    <property type="project" value="UniProtKB-KW"/>
</dbReference>
<dbReference type="Gene3D" id="3.30.300.30">
    <property type="match status" value="3"/>
</dbReference>
<keyword evidence="3" id="KW-0596">Phosphopantetheine</keyword>
<dbReference type="GO" id="GO:0071766">
    <property type="term" value="P:Actinobacterium-type cell wall biogenesis"/>
    <property type="evidence" value="ECO:0007669"/>
    <property type="project" value="UniProtKB-ARBA"/>
</dbReference>
<dbReference type="PROSITE" id="PS00455">
    <property type="entry name" value="AMP_BINDING"/>
    <property type="match status" value="3"/>
</dbReference>
<dbReference type="GO" id="GO:0031177">
    <property type="term" value="F:phosphopantetheine binding"/>
    <property type="evidence" value="ECO:0007669"/>
    <property type="project" value="InterPro"/>
</dbReference>
<dbReference type="CDD" id="cd19531">
    <property type="entry name" value="LCL_NRPS-like"/>
    <property type="match status" value="2"/>
</dbReference>
<dbReference type="Pfam" id="PF00668">
    <property type="entry name" value="Condensation"/>
    <property type="match status" value="2"/>
</dbReference>
<dbReference type="Pfam" id="PF00550">
    <property type="entry name" value="PP-binding"/>
    <property type="match status" value="3"/>
</dbReference>
<dbReference type="CDD" id="cd05930">
    <property type="entry name" value="A_NRPS"/>
    <property type="match status" value="2"/>
</dbReference>
<dbReference type="GO" id="GO:0003824">
    <property type="term" value="F:catalytic activity"/>
    <property type="evidence" value="ECO:0007669"/>
    <property type="project" value="InterPro"/>
</dbReference>
<evidence type="ECO:0000256" key="1">
    <source>
        <dbReference type="ARBA" id="ARBA00001957"/>
    </source>
</evidence>
<evidence type="ECO:0000256" key="6">
    <source>
        <dbReference type="ARBA" id="ARBA00023098"/>
    </source>
</evidence>
<dbReference type="FunFam" id="3.30.559.30:FF:000001">
    <property type="entry name" value="Non-ribosomal peptide synthetase"/>
    <property type="match status" value="1"/>
</dbReference>
<dbReference type="Gene3D" id="2.30.38.10">
    <property type="entry name" value="Luciferase, Domain 3"/>
    <property type="match status" value="2"/>
</dbReference>
<dbReference type="NCBIfam" id="TIGR01733">
    <property type="entry name" value="AA-adenyl-dom"/>
    <property type="match status" value="2"/>
</dbReference>
<protein>
    <recommendedName>
        <fullName evidence="10">Carrier domain-containing protein</fullName>
    </recommendedName>
</protein>
<dbReference type="SMART" id="SM00823">
    <property type="entry name" value="PKS_PP"/>
    <property type="match status" value="3"/>
</dbReference>
<sequence length="2825" mass="310871">MVDNRVNFATLVELLQTRAQSFGDRDAFAFLADDGEARITYAELDRKARAVGSVLQSLGAEGERALLLYQPGLEYIIAFFGCLYAGVFAIPAYPPRQNGNLDRLQAIVKDSEAKYALTSSAILVGVEKRFGDAESLSDLAWVNTDDVTDAAAESWKQPKIDKDTLAFLQYTSGSTSAPKGVMLTHGNLLANLELIKSSFGTSEQDRCVIWLPPYHDMGLIGGILQPLYAGFFTTLMAPVAFVQRPLRWLQEISRTGASVSGGPNFAYELCLDKITPEQRDLLDLSNWSVAFTGAEPIRKETLDRFAEYFAPCGFKKEAFYPCYGLAEGTLFVTGGKKEELPISNIFDGEQLEQNRAIVVTEPLEGTRTLVSSGRSPQAQQVRVIDVETFTVCGEEQVGEVWVSGPSIAQGYWNRPEQTQETFGAMIEETGEGPFLRTGDLGFLKDGELYVTGRMKDLIIIRGRNHYPQDIEFTVQECHPAIATGNLAAFSVVIEEEERLVITAEVERSMRRSNLDEVVATVRQAVAEAHELQVYGIVLLKPASIPKTSSGKIQRHACKDRFQNGGLEVLKSDVLDRTGPAADGEEAADVQLSRAELLAADTDARGALLEQYLLARAAEALKVSQASVGRDRPLGSLGMDSLTAVELKHEIEESLGVELPLAVLLEGPSVATLTQDVLKELDETSEAPAVIKPMEPGSYPLSHGQRALFFLQQLNPNSTAYHIASAVKIGTGLDVEKLCAAIAELGLRHPLLRTTFAYNGGEPLQVVHAALDVPVTLADSAAWSDEQVQYDMSASVNQTFDLEQGPLLRVTLYPRAGGEHVMLLTMHHIIVDFWSLGVIVQDLSALYGGQELSAAGTAYADFAGWQSELLSGKAGAAGLDYWQQELAGELPVLNLPTDVPRPTAQSHHGATLSRKLNASLTAKVKRLAQAQGTTVFTTLLAAYQVLLHRYSGQDDILVGTPTAGRGKAKYASTVGYFVNPVVVRGDLSANPTFVEFLQAATQKVRGALAHQDYPFPLLVEKLAPKRDQSYSPIFQAMFVLQKSHLDTDGLTGFALNESGAEMLLGDLPLQSWALERRAAQFDVTLMMAEVNGEFLASFEYDLGLFTSATIERMAAHYEILLESLVDNPALTVGEVSPLPVAERERLLTEWNATEVDFGSEAALHQLFEAQAARTPDAVAVVFANRQLTYRELNEQANRLAHRLQKSGVGADVLVGICMERSPEMVVSLLATLKAGGAYVPLDPSYPQERLGFILEDAQPPVLLTQAHLQELLPAYAGELLLVDSEDISGEIAENPTVSVTSDNLAYVIFTSGSTGRPKGAMLPHRAICNHMLWMLREFGIGETDRVLQKTPFGFDASVWEFWAPLLAGGQLIMAKPGGHGDPVYLADAVKAHGVTLLQLVPSLLTVLLKGKLLNGADTLRHVFAGGEVLSPHDATDFTYELPNAQLVNLYGPTEACIDTTSWRVVFDPHANPDEEEWVQQSEFWRYPIPIGRPIANAQVYILDAHLNPVPTAVAGELHIGGAGLARGYVGRPDLTQEKFIDSPYGRLYKTGDLARWLPDGTLDFLGRIDDQVKVRGFRIELGEIESVLLRHDGVQEAVVIAREDAPGDQRLVAYVVPQGELTSSDLRDFAQSILPDYMVPSAYVLLEAYPLLPNGKVNRRALPRPEAAQGGEYVAPRNHTESTLAMIFSDLLHVPQVGITDNFFDLGGHSLLAIQAVAQISAQLDVQLDLRTLFEQPTVERLAQTLDRMERKALPPIKKADRNGQLPLSFAQERLWFFEELQSGTAAYNIPGGLRMKGYLDIAALEESLNLILTRHEALRTSFATVDGQPQQIIADKVQVPFAVIDLQGLPEADREGEAVRIMNEEARKPFTLSEVPLIRANLLRMGSEDHILLLTLHHIVADGWSLGILMRHLTWFYVAITQGNMLPDFELPTQYADFAQWQKGLGSVIEGQMGYWKKQLGGELTVLQLPTDKPRPALKTYNGASRALTLNKLLSEAVNVLAQRNGVTLYMTLLAAFQTMLYRYTGQDDILVGSPSAGRSRMEVADLIGFFVNTLVMRTNLNDGDLTFQELLLRVRDTSLDAFANQDVPFEMLLDELQPERNMSQTPLFQVMFALQNAPFDLHMPGLETELLEGDSATAKFDLTLQATETGRGIELKLEYNTDLYEAATIDRMLGHYATLLQAAVTAPEQKLNAMPLLTEPELYQQLVEWTETAADYPSDATLHSLFEAWAAEQPDTMAVAYGDRKLTYAELNARANQLAHRLQQQGVGPDAFVGICLERSPELLIAIFGTLKAGGAYVPLDPAHPKERLRFILEDAKPSVLLTQATLQEIFEGTNVATLLLDSTGESFANESTANPPHAVTPDHLSYMLYTSGTTGLPKGALLQHRGVVNMLHDYITRKKVEPGVPFALWANYGFDLSVLEMFTCFMEGGALHIMPDEFRSDSLAYFHWLEEHGIQCGFIAPFMVKDFIQWLDEQPRKIALQRILIGVESVPELLVAELAKRLPEMFIINGYGPTEASICATLYSFDPERVEERNLPIGTAVQNTELYIFDPHRQLVPVGVAGELYVGGTGLARGYLNRPELNEERFVPHPFKAGERLYRTGDVVRYLPDGNIEYVSRIDHQVKVRGYRIELGEIEAVLTQHPKVLQTVVLACEDGGDKYLAAYIVPQGDEVPTSAELRGDLKDKLPIYMIPSAFVILDAIPLTTNGKVDRKALPEPVMTRTVEYVAPRTPAEEKMAEIWAAVLGVEKVGVHDNFFDLGGHSLLATQLVTRVRTAFSVELPVRSLFEVATIAELSAMVETLQQKAETAPKQPAMKKLNRERRKL</sequence>
<dbReference type="EMBL" id="CP021434">
    <property type="protein sequence ID" value="ARU63613.1"/>
    <property type="molecule type" value="Genomic_DNA"/>
</dbReference>
<dbReference type="InterPro" id="IPR045851">
    <property type="entry name" value="AMP-bd_C_sf"/>
</dbReference>
<dbReference type="Pfam" id="PF00501">
    <property type="entry name" value="AMP-binding"/>
    <property type="match status" value="3"/>
</dbReference>
<dbReference type="NCBIfam" id="NF003417">
    <property type="entry name" value="PRK04813.1"/>
    <property type="match status" value="4"/>
</dbReference>
<keyword evidence="7" id="KW-0045">Antibiotic biosynthesis</keyword>
<gene>
    <name evidence="11" type="ORF">CBW65_23305</name>
</gene>
<evidence type="ECO:0000259" key="10">
    <source>
        <dbReference type="PROSITE" id="PS50075"/>
    </source>
</evidence>
<dbReference type="InterPro" id="IPR025110">
    <property type="entry name" value="AMP-bd_C"/>
</dbReference>
<dbReference type="KEGG" id="tum:CBW65_23305"/>
<dbReference type="FunFam" id="1.10.1200.10:FF:000005">
    <property type="entry name" value="Nonribosomal peptide synthetase 1"/>
    <property type="match status" value="2"/>
</dbReference>
<dbReference type="Gene3D" id="3.40.50.980">
    <property type="match status" value="4"/>
</dbReference>
<evidence type="ECO:0000256" key="8">
    <source>
        <dbReference type="SAM" id="MobiDB-lite"/>
    </source>
</evidence>
<dbReference type="Gene3D" id="3.30.559.30">
    <property type="entry name" value="Nonribosomal peptide synthetase, condensation domain"/>
    <property type="match status" value="2"/>
</dbReference>
<keyword evidence="5" id="KW-0276">Fatty acid metabolism</keyword>
<feature type="domain" description="Carrier" evidence="10">
    <location>
        <begin position="1674"/>
        <end position="1749"/>
    </location>
</feature>
<dbReference type="SUPFAM" id="SSF56801">
    <property type="entry name" value="Acetyl-CoA synthetase-like"/>
    <property type="match status" value="3"/>
</dbReference>
<dbReference type="InterPro" id="IPR029058">
    <property type="entry name" value="AB_hydrolase_fold"/>
</dbReference>
<dbReference type="InterPro" id="IPR040097">
    <property type="entry name" value="FAAL/FAAC"/>
</dbReference>
<dbReference type="FunFam" id="2.30.38.10:FF:000001">
    <property type="entry name" value="Non-ribosomal peptide synthetase PvdI"/>
    <property type="match status" value="2"/>
</dbReference>
<feature type="region of interest" description="Disordered" evidence="8">
    <location>
        <begin position="2805"/>
        <end position="2825"/>
    </location>
</feature>
<dbReference type="OrthoDB" id="9765680at2"/>
<proteinExistence type="inferred from homology"/>
<dbReference type="InterPro" id="IPR020806">
    <property type="entry name" value="PKS_PP-bd"/>
</dbReference>
<evidence type="ECO:0000256" key="9">
    <source>
        <dbReference type="SAM" id="Phobius"/>
    </source>
</evidence>
<keyword evidence="12" id="KW-1185">Reference proteome</keyword>
<evidence type="ECO:0000256" key="2">
    <source>
        <dbReference type="ARBA" id="ARBA00006432"/>
    </source>
</evidence>
<dbReference type="CDD" id="cd05931">
    <property type="entry name" value="FAAL"/>
    <property type="match status" value="1"/>
</dbReference>
<feature type="domain" description="Carrier" evidence="10">
    <location>
        <begin position="603"/>
        <end position="680"/>
    </location>
</feature>
<evidence type="ECO:0000256" key="4">
    <source>
        <dbReference type="ARBA" id="ARBA00022553"/>
    </source>
</evidence>
<dbReference type="GO" id="GO:0008610">
    <property type="term" value="P:lipid biosynthetic process"/>
    <property type="evidence" value="ECO:0007669"/>
    <property type="project" value="InterPro"/>
</dbReference>
<dbReference type="PANTHER" id="PTHR45527:SF1">
    <property type="entry name" value="FATTY ACID SYNTHASE"/>
    <property type="match status" value="1"/>
</dbReference>
<dbReference type="PANTHER" id="PTHR45527">
    <property type="entry name" value="NONRIBOSOMAL PEPTIDE SYNTHETASE"/>
    <property type="match status" value="1"/>
</dbReference>
<comment type="similarity">
    <text evidence="2">Belongs to the ATP-dependent AMP-binding enzyme family.</text>
</comment>
<dbReference type="InterPro" id="IPR036736">
    <property type="entry name" value="ACP-like_sf"/>
</dbReference>
<dbReference type="FunFam" id="3.40.50.12780:FF:000012">
    <property type="entry name" value="Non-ribosomal peptide synthetase"/>
    <property type="match status" value="2"/>
</dbReference>
<dbReference type="FunFam" id="3.40.50.980:FF:000001">
    <property type="entry name" value="Non-ribosomal peptide synthetase"/>
    <property type="match status" value="2"/>
</dbReference>
<evidence type="ECO:0000313" key="12">
    <source>
        <dbReference type="Proteomes" id="UP000195437"/>
    </source>
</evidence>
<organism evidence="11 12">
    <name type="scientific">Tumebacillus avium</name>
    <dbReference type="NCBI Taxonomy" id="1903704"/>
    <lineage>
        <taxon>Bacteria</taxon>
        <taxon>Bacillati</taxon>
        <taxon>Bacillota</taxon>
        <taxon>Bacilli</taxon>
        <taxon>Bacillales</taxon>
        <taxon>Alicyclobacillaceae</taxon>
        <taxon>Tumebacillus</taxon>
    </lineage>
</organism>
<dbReference type="InterPro" id="IPR000873">
    <property type="entry name" value="AMP-dep_synth/lig_dom"/>
</dbReference>
<dbReference type="FunFam" id="3.40.50.12780:FF:000013">
    <property type="entry name" value="Long-chain-fatty-acid--AMP ligase FadD32"/>
    <property type="match status" value="1"/>
</dbReference>
<keyword evidence="9" id="KW-0812">Transmembrane</keyword>
<dbReference type="InterPro" id="IPR010071">
    <property type="entry name" value="AA_adenyl_dom"/>
</dbReference>
<dbReference type="PROSITE" id="PS50075">
    <property type="entry name" value="CARRIER"/>
    <property type="match status" value="3"/>
</dbReference>
<dbReference type="Gene3D" id="3.40.50.12780">
    <property type="entry name" value="N-terminal domain of ligase-like"/>
    <property type="match status" value="1"/>
</dbReference>
<dbReference type="GO" id="GO:0043041">
    <property type="term" value="P:amino acid activation for nonribosomal peptide biosynthetic process"/>
    <property type="evidence" value="ECO:0007669"/>
    <property type="project" value="TreeGrafter"/>
</dbReference>
<keyword evidence="6" id="KW-0443">Lipid metabolism</keyword>
<dbReference type="Gene3D" id="3.40.50.1820">
    <property type="entry name" value="alpha/beta hydrolase"/>
    <property type="match status" value="1"/>
</dbReference>
<name>A0A1Y0IW46_9BACL</name>
<comment type="cofactor">
    <cofactor evidence="1">
        <name>pantetheine 4'-phosphate</name>
        <dbReference type="ChEBI" id="CHEBI:47942"/>
    </cofactor>
</comment>
<dbReference type="InterPro" id="IPR009081">
    <property type="entry name" value="PP-bd_ACP"/>
</dbReference>
<dbReference type="Pfam" id="PF13193">
    <property type="entry name" value="AMP-binding_C"/>
    <property type="match status" value="2"/>
</dbReference>
<dbReference type="InterPro" id="IPR020845">
    <property type="entry name" value="AMP-binding_CS"/>
</dbReference>
<dbReference type="RefSeq" id="WP_087458948.1">
    <property type="nucleotide sequence ID" value="NZ_CP021434.1"/>
</dbReference>
<dbReference type="PROSITE" id="PS00012">
    <property type="entry name" value="PHOSPHOPANTETHEINE"/>
    <property type="match status" value="2"/>
</dbReference>
<evidence type="ECO:0000256" key="3">
    <source>
        <dbReference type="ARBA" id="ARBA00022450"/>
    </source>
</evidence>
<dbReference type="FunFam" id="3.30.300.30:FF:000010">
    <property type="entry name" value="Enterobactin synthetase component F"/>
    <property type="match status" value="2"/>
</dbReference>
<keyword evidence="9" id="KW-1133">Transmembrane helix</keyword>
<keyword evidence="4" id="KW-0597">Phosphoprotein</keyword>
<evidence type="ECO:0000313" key="11">
    <source>
        <dbReference type="EMBL" id="ARU63613.1"/>
    </source>
</evidence>
<dbReference type="Proteomes" id="UP000195437">
    <property type="component" value="Chromosome"/>
</dbReference>
<reference evidence="12" key="1">
    <citation type="submission" date="2017-05" db="EMBL/GenBank/DDBJ databases">
        <authorList>
            <person name="Sung H."/>
        </authorList>
    </citation>
    <scope>NUCLEOTIDE SEQUENCE [LARGE SCALE GENOMIC DNA]</scope>
    <source>
        <strain evidence="12">AR23208</strain>
    </source>
</reference>
<dbReference type="SUPFAM" id="SSF47336">
    <property type="entry name" value="ACP-like"/>
    <property type="match status" value="3"/>
</dbReference>
<dbReference type="Gene3D" id="3.30.559.10">
    <property type="entry name" value="Chloramphenicol acetyltransferase-like domain"/>
    <property type="match status" value="2"/>
</dbReference>
<evidence type="ECO:0000256" key="7">
    <source>
        <dbReference type="ARBA" id="ARBA00023194"/>
    </source>
</evidence>
<feature type="transmembrane region" description="Helical" evidence="9">
    <location>
        <begin position="73"/>
        <end position="93"/>
    </location>
</feature>
<dbReference type="Gene3D" id="1.10.1200.10">
    <property type="entry name" value="ACP-like"/>
    <property type="match status" value="2"/>
</dbReference>
<dbReference type="GO" id="GO:0005829">
    <property type="term" value="C:cytosol"/>
    <property type="evidence" value="ECO:0007669"/>
    <property type="project" value="TreeGrafter"/>
</dbReference>
<dbReference type="SUPFAM" id="SSF52777">
    <property type="entry name" value="CoA-dependent acyltransferases"/>
    <property type="match status" value="4"/>
</dbReference>
<dbReference type="InterPro" id="IPR006162">
    <property type="entry name" value="Ppantetheine_attach_site"/>
</dbReference>
<evidence type="ECO:0000256" key="5">
    <source>
        <dbReference type="ARBA" id="ARBA00022832"/>
    </source>
</evidence>